<evidence type="ECO:0008006" key="4">
    <source>
        <dbReference type="Google" id="ProtNLM"/>
    </source>
</evidence>
<feature type="signal peptide" evidence="1">
    <location>
        <begin position="1"/>
        <end position="21"/>
    </location>
</feature>
<dbReference type="KEGG" id="dpx:DAPPUDRAFT_324127"/>
<evidence type="ECO:0000256" key="1">
    <source>
        <dbReference type="SAM" id="SignalP"/>
    </source>
</evidence>
<dbReference type="InParanoid" id="E9H0S8"/>
<organism evidence="2 3">
    <name type="scientific">Daphnia pulex</name>
    <name type="common">Water flea</name>
    <dbReference type="NCBI Taxonomy" id="6669"/>
    <lineage>
        <taxon>Eukaryota</taxon>
        <taxon>Metazoa</taxon>
        <taxon>Ecdysozoa</taxon>
        <taxon>Arthropoda</taxon>
        <taxon>Crustacea</taxon>
        <taxon>Branchiopoda</taxon>
        <taxon>Diplostraca</taxon>
        <taxon>Cladocera</taxon>
        <taxon>Anomopoda</taxon>
        <taxon>Daphniidae</taxon>
        <taxon>Daphnia</taxon>
    </lineage>
</organism>
<name>E9H0S8_DAPPU</name>
<gene>
    <name evidence="2" type="ORF">DAPPUDRAFT_324127</name>
</gene>
<evidence type="ECO:0000313" key="3">
    <source>
        <dbReference type="Proteomes" id="UP000000305"/>
    </source>
</evidence>
<proteinExistence type="predicted"/>
<dbReference type="AlphaFoldDB" id="E9H0S8"/>
<dbReference type="PANTHER" id="PTHR35180:SF4">
    <property type="entry name" value="PROTEIN CBG06219"/>
    <property type="match status" value="1"/>
</dbReference>
<dbReference type="Proteomes" id="UP000000305">
    <property type="component" value="Unassembled WGS sequence"/>
</dbReference>
<reference evidence="2 3" key="1">
    <citation type="journal article" date="2011" name="Science">
        <title>The ecoresponsive genome of Daphnia pulex.</title>
        <authorList>
            <person name="Colbourne J.K."/>
            <person name="Pfrender M.E."/>
            <person name="Gilbert D."/>
            <person name="Thomas W.K."/>
            <person name="Tucker A."/>
            <person name="Oakley T.H."/>
            <person name="Tokishita S."/>
            <person name="Aerts A."/>
            <person name="Arnold G.J."/>
            <person name="Basu M.K."/>
            <person name="Bauer D.J."/>
            <person name="Caceres C.E."/>
            <person name="Carmel L."/>
            <person name="Casola C."/>
            <person name="Choi J.H."/>
            <person name="Detter J.C."/>
            <person name="Dong Q."/>
            <person name="Dusheyko S."/>
            <person name="Eads B.D."/>
            <person name="Frohlich T."/>
            <person name="Geiler-Samerotte K.A."/>
            <person name="Gerlach D."/>
            <person name="Hatcher P."/>
            <person name="Jogdeo S."/>
            <person name="Krijgsveld J."/>
            <person name="Kriventseva E.V."/>
            <person name="Kultz D."/>
            <person name="Laforsch C."/>
            <person name="Lindquist E."/>
            <person name="Lopez J."/>
            <person name="Manak J.R."/>
            <person name="Muller J."/>
            <person name="Pangilinan J."/>
            <person name="Patwardhan R.P."/>
            <person name="Pitluck S."/>
            <person name="Pritham E.J."/>
            <person name="Rechtsteiner A."/>
            <person name="Rho M."/>
            <person name="Rogozin I.B."/>
            <person name="Sakarya O."/>
            <person name="Salamov A."/>
            <person name="Schaack S."/>
            <person name="Shapiro H."/>
            <person name="Shiga Y."/>
            <person name="Skalitzky C."/>
            <person name="Smith Z."/>
            <person name="Souvorov A."/>
            <person name="Sung W."/>
            <person name="Tang Z."/>
            <person name="Tsuchiya D."/>
            <person name="Tu H."/>
            <person name="Vos H."/>
            <person name="Wang M."/>
            <person name="Wolf Y.I."/>
            <person name="Yamagata H."/>
            <person name="Yamada T."/>
            <person name="Ye Y."/>
            <person name="Shaw J.R."/>
            <person name="Andrews J."/>
            <person name="Crease T.J."/>
            <person name="Tang H."/>
            <person name="Lucas S.M."/>
            <person name="Robertson H.M."/>
            <person name="Bork P."/>
            <person name="Koonin E.V."/>
            <person name="Zdobnov E.M."/>
            <person name="Grigoriev I.V."/>
            <person name="Lynch M."/>
            <person name="Boore J.L."/>
        </authorList>
    </citation>
    <scope>NUCLEOTIDE SEQUENCE [LARGE SCALE GENOMIC DNA]</scope>
</reference>
<sequence>MKFSSAIVVLMISITILSSNAQIVSSQLATPQDVVAQPTPMNGCFWSGTSPFCFGQCGNFYNTISVHKRGDGKTCLTGTKKLCCPRTDLLTS</sequence>
<dbReference type="PANTHER" id="PTHR35180">
    <property type="entry name" value="PROTEIN CBG06219"/>
    <property type="match status" value="1"/>
</dbReference>
<feature type="chain" id="PRO_5003241588" description="Single domain-containing protein" evidence="1">
    <location>
        <begin position="22"/>
        <end position="92"/>
    </location>
</feature>
<dbReference type="OrthoDB" id="6127264at2759"/>
<dbReference type="EMBL" id="GL732582">
    <property type="protein sequence ID" value="EFX74652.1"/>
    <property type="molecule type" value="Genomic_DNA"/>
</dbReference>
<dbReference type="HOGENOM" id="CLU_186317_0_0_1"/>
<keyword evidence="1" id="KW-0732">Signal</keyword>
<accession>E9H0S8</accession>
<keyword evidence="3" id="KW-1185">Reference proteome</keyword>
<evidence type="ECO:0000313" key="2">
    <source>
        <dbReference type="EMBL" id="EFX74652.1"/>
    </source>
</evidence>
<protein>
    <recommendedName>
        <fullName evidence="4">Single domain-containing protein</fullName>
    </recommendedName>
</protein>